<feature type="domain" description="Chromosomal replication initiator DnaA C-terminal" evidence="2">
    <location>
        <begin position="124"/>
        <end position="193"/>
    </location>
</feature>
<dbReference type="Gene3D" id="1.10.1750.10">
    <property type="match status" value="1"/>
</dbReference>
<accession>A0A6N9T1I1</accession>
<dbReference type="GO" id="GO:0006275">
    <property type="term" value="P:regulation of DNA replication"/>
    <property type="evidence" value="ECO:0007669"/>
    <property type="project" value="InterPro"/>
</dbReference>
<organism evidence="3 4">
    <name type="scientific">Jiella pacifica</name>
    <dbReference type="NCBI Taxonomy" id="2696469"/>
    <lineage>
        <taxon>Bacteria</taxon>
        <taxon>Pseudomonadati</taxon>
        <taxon>Pseudomonadota</taxon>
        <taxon>Alphaproteobacteria</taxon>
        <taxon>Hyphomicrobiales</taxon>
        <taxon>Aurantimonadaceae</taxon>
        <taxon>Jiella</taxon>
    </lineage>
</organism>
<keyword evidence="4" id="KW-1185">Reference proteome</keyword>
<name>A0A6N9T1I1_9HYPH</name>
<dbReference type="GO" id="GO:0006270">
    <property type="term" value="P:DNA replication initiation"/>
    <property type="evidence" value="ECO:0007669"/>
    <property type="project" value="InterPro"/>
</dbReference>
<dbReference type="InterPro" id="IPR010921">
    <property type="entry name" value="Trp_repressor/repl_initiator"/>
</dbReference>
<dbReference type="Proteomes" id="UP000469011">
    <property type="component" value="Unassembled WGS sequence"/>
</dbReference>
<dbReference type="SUPFAM" id="SSF48295">
    <property type="entry name" value="TrpR-like"/>
    <property type="match status" value="1"/>
</dbReference>
<dbReference type="EMBL" id="JAAAMG010000004">
    <property type="protein sequence ID" value="NDW04045.1"/>
    <property type="molecule type" value="Genomic_DNA"/>
</dbReference>
<dbReference type="CDD" id="cd06571">
    <property type="entry name" value="Bac_DnaA_C"/>
    <property type="match status" value="1"/>
</dbReference>
<dbReference type="AlphaFoldDB" id="A0A6N9T1I1"/>
<dbReference type="PROSITE" id="PS01008">
    <property type="entry name" value="DNAA"/>
    <property type="match status" value="1"/>
</dbReference>
<dbReference type="PANTHER" id="PTHR30050:SF2">
    <property type="entry name" value="CHROMOSOMAL REPLICATION INITIATOR PROTEIN DNAA"/>
    <property type="match status" value="1"/>
</dbReference>
<dbReference type="InterPro" id="IPR013159">
    <property type="entry name" value="DnaA_C"/>
</dbReference>
<dbReference type="InterPro" id="IPR018312">
    <property type="entry name" value="Chromosome_initiator_DnaA_CS"/>
</dbReference>
<proteinExistence type="predicted"/>
<sequence>MPWPSACGASRSTRPTWSAGLGLAPSPPAPCPRLPGAMPGRLRERPDDPLDQTASDPDSGGKDAPGRGAHPGDAPEDYRPQAGRCGRRGRGGDRQRHRRTRRCPRRDQRRTSRPGCRSGGVMNAIRTITAAVAEIRGVALADILSDRRSKEIVRPRHEAMYFAKTMTPATLPAIGRRMGGRDHSTVLSGIRNIEARIATEAGYGDEIEAIGAIIAKRLPGEGKFQLVPAEDIDVETLARRIEAAVAAGETISVFADEVAALASRFVELDRKVIELGSKIAAMARREAEFAERLAAHEARTLASTVTIAAPHPAPVQAVIDAFRQFESDRFSARERFAQQQLDRALKALQTTVEQKDIAA</sequence>
<dbReference type="GO" id="GO:0005886">
    <property type="term" value="C:plasma membrane"/>
    <property type="evidence" value="ECO:0007669"/>
    <property type="project" value="TreeGrafter"/>
</dbReference>
<reference evidence="3 4" key="1">
    <citation type="submission" date="2020-01" db="EMBL/GenBank/DDBJ databases">
        <title>Jiella pacifica sp. nov.</title>
        <authorList>
            <person name="Xue Z."/>
            <person name="Zhu S."/>
            <person name="Chen J."/>
            <person name="Yang J."/>
        </authorList>
    </citation>
    <scope>NUCLEOTIDE SEQUENCE [LARGE SCALE GENOMIC DNA]</scope>
    <source>
        <strain evidence="3 4">40Bstr34</strain>
    </source>
</reference>
<dbReference type="GO" id="GO:0005524">
    <property type="term" value="F:ATP binding"/>
    <property type="evidence" value="ECO:0007669"/>
    <property type="project" value="InterPro"/>
</dbReference>
<evidence type="ECO:0000313" key="3">
    <source>
        <dbReference type="EMBL" id="NDW04045.1"/>
    </source>
</evidence>
<comment type="caution">
    <text evidence="3">The sequence shown here is derived from an EMBL/GenBank/DDBJ whole genome shotgun (WGS) entry which is preliminary data.</text>
</comment>
<dbReference type="Pfam" id="PF08299">
    <property type="entry name" value="Bac_DnaA_C"/>
    <property type="match status" value="1"/>
</dbReference>
<gene>
    <name evidence="3" type="ORF">GTK09_06340</name>
</gene>
<feature type="compositionally biased region" description="Basic residues" evidence="1">
    <location>
        <begin position="85"/>
        <end position="104"/>
    </location>
</feature>
<evidence type="ECO:0000259" key="2">
    <source>
        <dbReference type="SMART" id="SM00760"/>
    </source>
</evidence>
<feature type="region of interest" description="Disordered" evidence="1">
    <location>
        <begin position="1"/>
        <end position="120"/>
    </location>
</feature>
<dbReference type="GO" id="GO:0003688">
    <property type="term" value="F:DNA replication origin binding"/>
    <property type="evidence" value="ECO:0007669"/>
    <property type="project" value="InterPro"/>
</dbReference>
<evidence type="ECO:0000313" key="4">
    <source>
        <dbReference type="Proteomes" id="UP000469011"/>
    </source>
</evidence>
<dbReference type="PANTHER" id="PTHR30050">
    <property type="entry name" value="CHROMOSOMAL REPLICATION INITIATOR PROTEIN DNAA"/>
    <property type="match status" value="1"/>
</dbReference>
<protein>
    <recommendedName>
        <fullName evidence="2">Chromosomal replication initiator DnaA C-terminal domain-containing protein</fullName>
    </recommendedName>
</protein>
<dbReference type="SMART" id="SM00760">
    <property type="entry name" value="Bac_DnaA_C"/>
    <property type="match status" value="1"/>
</dbReference>
<evidence type="ECO:0000256" key="1">
    <source>
        <dbReference type="SAM" id="MobiDB-lite"/>
    </source>
</evidence>